<dbReference type="SUPFAM" id="SSF55931">
    <property type="entry name" value="Glutamine synthetase/guanido kinase"/>
    <property type="match status" value="1"/>
</dbReference>
<dbReference type="InterPro" id="IPR027303">
    <property type="entry name" value="Gln_synth_gly_rich_site"/>
</dbReference>
<evidence type="ECO:0000256" key="6">
    <source>
        <dbReference type="ARBA" id="ARBA00022741"/>
    </source>
</evidence>
<evidence type="ECO:0000259" key="10">
    <source>
        <dbReference type="PROSITE" id="PS51987"/>
    </source>
</evidence>
<feature type="domain" description="GS catalytic" evidence="10">
    <location>
        <begin position="1"/>
        <end position="87"/>
    </location>
</feature>
<sequence>CLFAGLDIFGSNAEVMPSQWEYQIGPTRGVAASDQLWISRFILHRIAEEYGIQITFDPKPIEIGDWNGAGCHTNFSTEAMEKPGGLK</sequence>
<dbReference type="PROSITE" id="PS00181">
    <property type="entry name" value="GLNA_ATP"/>
    <property type="match status" value="1"/>
</dbReference>
<evidence type="ECO:0000256" key="4">
    <source>
        <dbReference type="ARBA" id="ARBA00022490"/>
    </source>
</evidence>
<evidence type="ECO:0000256" key="5">
    <source>
        <dbReference type="ARBA" id="ARBA00022598"/>
    </source>
</evidence>
<evidence type="ECO:0000256" key="1">
    <source>
        <dbReference type="ARBA" id="ARBA00004496"/>
    </source>
</evidence>
<evidence type="ECO:0000256" key="7">
    <source>
        <dbReference type="ARBA" id="ARBA00022840"/>
    </source>
</evidence>
<dbReference type="EMBL" id="CAJOAY010033022">
    <property type="protein sequence ID" value="CAF4435860.1"/>
    <property type="molecule type" value="Genomic_DNA"/>
</dbReference>
<reference evidence="11" key="1">
    <citation type="submission" date="2021-02" db="EMBL/GenBank/DDBJ databases">
        <authorList>
            <person name="Nowell W R."/>
        </authorList>
    </citation>
    <scope>NUCLEOTIDE SEQUENCE</scope>
</reference>
<proteinExistence type="inferred from homology"/>
<evidence type="ECO:0000256" key="8">
    <source>
        <dbReference type="PROSITE-ProRule" id="PRU01331"/>
    </source>
</evidence>
<evidence type="ECO:0000256" key="2">
    <source>
        <dbReference type="ARBA" id="ARBA00009897"/>
    </source>
</evidence>
<feature type="non-terminal residue" evidence="11">
    <location>
        <position position="1"/>
    </location>
</feature>
<gene>
    <name evidence="11" type="ORF">OKA104_LOCUS53341</name>
</gene>
<dbReference type="FunFam" id="3.30.590.10:FF:000011">
    <property type="entry name" value="Glutamine synthetase"/>
    <property type="match status" value="1"/>
</dbReference>
<dbReference type="GO" id="GO:0004356">
    <property type="term" value="F:glutamine synthetase activity"/>
    <property type="evidence" value="ECO:0007669"/>
    <property type="project" value="UniProtKB-EC"/>
</dbReference>
<dbReference type="GO" id="GO:0006542">
    <property type="term" value="P:glutamine biosynthetic process"/>
    <property type="evidence" value="ECO:0007669"/>
    <property type="project" value="TreeGrafter"/>
</dbReference>
<dbReference type="EC" id="6.3.1.2" evidence="3"/>
<keyword evidence="7" id="KW-0067">ATP-binding</keyword>
<evidence type="ECO:0000313" key="12">
    <source>
        <dbReference type="Proteomes" id="UP000663881"/>
    </source>
</evidence>
<dbReference type="Gene3D" id="3.30.590.10">
    <property type="entry name" value="Glutamine synthetase/guanido kinase, catalytic domain"/>
    <property type="match status" value="1"/>
</dbReference>
<dbReference type="InterPro" id="IPR008146">
    <property type="entry name" value="Gln_synth_cat_dom"/>
</dbReference>
<comment type="similarity">
    <text evidence="2 8 9">Belongs to the glutamine synthetase family.</text>
</comment>
<evidence type="ECO:0000256" key="9">
    <source>
        <dbReference type="RuleBase" id="RU000384"/>
    </source>
</evidence>
<keyword evidence="5" id="KW-0436">Ligase</keyword>
<evidence type="ECO:0000313" key="11">
    <source>
        <dbReference type="EMBL" id="CAF4435860.1"/>
    </source>
</evidence>
<comment type="subcellular location">
    <subcellularLocation>
        <location evidence="1">Cytoplasm</location>
    </subcellularLocation>
</comment>
<dbReference type="AlphaFoldDB" id="A0A820REA6"/>
<dbReference type="GO" id="GO:0005524">
    <property type="term" value="F:ATP binding"/>
    <property type="evidence" value="ECO:0007669"/>
    <property type="project" value="UniProtKB-KW"/>
</dbReference>
<dbReference type="InterPro" id="IPR050292">
    <property type="entry name" value="Glutamine_Synthetase"/>
</dbReference>
<dbReference type="PANTHER" id="PTHR20852:SF57">
    <property type="entry name" value="GLUTAMINE SYNTHETASE 2 CYTOPLASMIC"/>
    <property type="match status" value="1"/>
</dbReference>
<dbReference type="PROSITE" id="PS51987">
    <property type="entry name" value="GS_CATALYTIC"/>
    <property type="match status" value="1"/>
</dbReference>
<keyword evidence="6" id="KW-0547">Nucleotide-binding</keyword>
<comment type="caution">
    <text evidence="11">The sequence shown here is derived from an EMBL/GenBank/DDBJ whole genome shotgun (WGS) entry which is preliminary data.</text>
</comment>
<dbReference type="Pfam" id="PF00120">
    <property type="entry name" value="Gln-synt_C"/>
    <property type="match status" value="1"/>
</dbReference>
<evidence type="ECO:0000256" key="3">
    <source>
        <dbReference type="ARBA" id="ARBA00012937"/>
    </source>
</evidence>
<dbReference type="PANTHER" id="PTHR20852">
    <property type="entry name" value="GLUTAMINE SYNTHETASE"/>
    <property type="match status" value="1"/>
</dbReference>
<dbReference type="Proteomes" id="UP000663881">
    <property type="component" value="Unassembled WGS sequence"/>
</dbReference>
<accession>A0A820REA6</accession>
<protein>
    <recommendedName>
        <fullName evidence="3">glutamine synthetase</fullName>
        <ecNumber evidence="3">6.3.1.2</ecNumber>
    </recommendedName>
</protein>
<name>A0A820REA6_9BILA</name>
<dbReference type="GO" id="GO:0005737">
    <property type="term" value="C:cytoplasm"/>
    <property type="evidence" value="ECO:0007669"/>
    <property type="project" value="UniProtKB-SubCell"/>
</dbReference>
<dbReference type="InterPro" id="IPR014746">
    <property type="entry name" value="Gln_synth/guanido_kin_cat_dom"/>
</dbReference>
<keyword evidence="4" id="KW-0963">Cytoplasm</keyword>
<organism evidence="11 12">
    <name type="scientific">Adineta steineri</name>
    <dbReference type="NCBI Taxonomy" id="433720"/>
    <lineage>
        <taxon>Eukaryota</taxon>
        <taxon>Metazoa</taxon>
        <taxon>Spiralia</taxon>
        <taxon>Gnathifera</taxon>
        <taxon>Rotifera</taxon>
        <taxon>Eurotatoria</taxon>
        <taxon>Bdelloidea</taxon>
        <taxon>Adinetida</taxon>
        <taxon>Adinetidae</taxon>
        <taxon>Adineta</taxon>
    </lineage>
</organism>